<keyword evidence="3" id="KW-1185">Reference proteome</keyword>
<feature type="region of interest" description="Disordered" evidence="1">
    <location>
        <begin position="131"/>
        <end position="163"/>
    </location>
</feature>
<dbReference type="Proteomes" id="UP001500063">
    <property type="component" value="Unassembled WGS sequence"/>
</dbReference>
<organism evidence="2 3">
    <name type="scientific">Streptomyces blastmyceticus</name>
    <dbReference type="NCBI Taxonomy" id="68180"/>
    <lineage>
        <taxon>Bacteria</taxon>
        <taxon>Bacillati</taxon>
        <taxon>Actinomycetota</taxon>
        <taxon>Actinomycetes</taxon>
        <taxon>Kitasatosporales</taxon>
        <taxon>Streptomycetaceae</taxon>
        <taxon>Streptomyces</taxon>
    </lineage>
</organism>
<name>A0ABN0WXB0_9ACTN</name>
<feature type="compositionally biased region" description="Basic and acidic residues" evidence="1">
    <location>
        <begin position="1"/>
        <end position="31"/>
    </location>
</feature>
<evidence type="ECO:0000313" key="3">
    <source>
        <dbReference type="Proteomes" id="UP001500063"/>
    </source>
</evidence>
<evidence type="ECO:0000313" key="2">
    <source>
        <dbReference type="EMBL" id="GAA0348442.1"/>
    </source>
</evidence>
<feature type="compositionally biased region" description="Low complexity" evidence="1">
    <location>
        <begin position="32"/>
        <end position="42"/>
    </location>
</feature>
<feature type="region of interest" description="Disordered" evidence="1">
    <location>
        <begin position="1"/>
        <end position="80"/>
    </location>
</feature>
<reference evidence="2 3" key="1">
    <citation type="journal article" date="2019" name="Int. J. Syst. Evol. Microbiol.">
        <title>The Global Catalogue of Microorganisms (GCM) 10K type strain sequencing project: providing services to taxonomists for standard genome sequencing and annotation.</title>
        <authorList>
            <consortium name="The Broad Institute Genomics Platform"/>
            <consortium name="The Broad Institute Genome Sequencing Center for Infectious Disease"/>
            <person name="Wu L."/>
            <person name="Ma J."/>
        </authorList>
    </citation>
    <scope>NUCLEOTIDE SEQUENCE [LARGE SCALE GENOMIC DNA]</scope>
    <source>
        <strain evidence="2 3">JCM 4565</strain>
    </source>
</reference>
<evidence type="ECO:0000256" key="1">
    <source>
        <dbReference type="SAM" id="MobiDB-lite"/>
    </source>
</evidence>
<comment type="caution">
    <text evidence="2">The sequence shown here is derived from an EMBL/GenBank/DDBJ whole genome shotgun (WGS) entry which is preliminary data.</text>
</comment>
<sequence length="163" mass="17268">MVRERVPGAARAREAGVRARGPEEPEPEARAVRLVAGRAQAAPEREQAAGLGQEVRAPGHRAEAVEARGREPEAQGPVGRAVRVEQEQVAPEPELPAPAAVREPGGRDWEGRVVLVQAERGRVVLARVVLEPAVGRTPEARGQAAPPYGTSATPPHSLSEPPR</sequence>
<protein>
    <submittedName>
        <fullName evidence="2">Uncharacterized protein</fullName>
    </submittedName>
</protein>
<accession>A0ABN0WXB0</accession>
<gene>
    <name evidence="2" type="ORF">GCM10010319_26310</name>
</gene>
<feature type="region of interest" description="Disordered" evidence="1">
    <location>
        <begin position="86"/>
        <end position="105"/>
    </location>
</feature>
<proteinExistence type="predicted"/>
<feature type="compositionally biased region" description="Low complexity" evidence="1">
    <location>
        <begin position="87"/>
        <end position="103"/>
    </location>
</feature>
<dbReference type="EMBL" id="BAAABW010000015">
    <property type="protein sequence ID" value="GAA0348442.1"/>
    <property type="molecule type" value="Genomic_DNA"/>
</dbReference>
<dbReference type="RefSeq" id="WP_344117974.1">
    <property type="nucleotide sequence ID" value="NZ_BAAABW010000015.1"/>
</dbReference>
<feature type="compositionally biased region" description="Basic and acidic residues" evidence="1">
    <location>
        <begin position="60"/>
        <end position="73"/>
    </location>
</feature>